<evidence type="ECO:0008006" key="3">
    <source>
        <dbReference type="Google" id="ProtNLM"/>
    </source>
</evidence>
<accession>A0AAV2JKY8</accession>
<dbReference type="AlphaFoldDB" id="A0AAV2JKY8"/>
<evidence type="ECO:0000313" key="1">
    <source>
        <dbReference type="EMBL" id="CAL1575934.1"/>
    </source>
</evidence>
<name>A0AAV2JKY8_KNICA</name>
<evidence type="ECO:0000313" key="2">
    <source>
        <dbReference type="Proteomes" id="UP001497482"/>
    </source>
</evidence>
<reference evidence="1 2" key="1">
    <citation type="submission" date="2024-04" db="EMBL/GenBank/DDBJ databases">
        <authorList>
            <person name="Waldvogel A.-M."/>
            <person name="Schoenle A."/>
        </authorList>
    </citation>
    <scope>NUCLEOTIDE SEQUENCE [LARGE SCALE GENOMIC DNA]</scope>
</reference>
<gene>
    <name evidence="1" type="ORF">KC01_LOCUS7402</name>
</gene>
<protein>
    <recommendedName>
        <fullName evidence="3">C2H2-type domain-containing protein</fullName>
    </recommendedName>
</protein>
<sequence length="242" mass="26221">MQIRDVRGGPVCPCAWLSVTWPFLWRFIGGEQKTVRAQFGKRPVIGESWESVAGSAASLSALMKAGQFGTFCSQTETSHPLVPLQVYPQACSLGHGGGLGSIKGEVHCGFCGGLLTGQDDAQLYPKSRHHLPSPSSLHSPTCPPPSPPTFTCAFVPGRQVNRTPRCLAHKGRGVVRRSFDRIQASSHTGTLALFHLGFCVPPRPHPHNGVTYKARRARMDGLPVSRCKRFEREFEAGQGGPQ</sequence>
<dbReference type="Proteomes" id="UP001497482">
    <property type="component" value="Chromosome 12"/>
</dbReference>
<dbReference type="EMBL" id="OZ035834">
    <property type="protein sequence ID" value="CAL1575934.1"/>
    <property type="molecule type" value="Genomic_DNA"/>
</dbReference>
<proteinExistence type="predicted"/>
<keyword evidence="2" id="KW-1185">Reference proteome</keyword>
<organism evidence="1 2">
    <name type="scientific">Knipowitschia caucasica</name>
    <name type="common">Caucasian dwarf goby</name>
    <name type="synonym">Pomatoschistus caucasicus</name>
    <dbReference type="NCBI Taxonomy" id="637954"/>
    <lineage>
        <taxon>Eukaryota</taxon>
        <taxon>Metazoa</taxon>
        <taxon>Chordata</taxon>
        <taxon>Craniata</taxon>
        <taxon>Vertebrata</taxon>
        <taxon>Euteleostomi</taxon>
        <taxon>Actinopterygii</taxon>
        <taxon>Neopterygii</taxon>
        <taxon>Teleostei</taxon>
        <taxon>Neoteleostei</taxon>
        <taxon>Acanthomorphata</taxon>
        <taxon>Gobiaria</taxon>
        <taxon>Gobiiformes</taxon>
        <taxon>Gobioidei</taxon>
        <taxon>Gobiidae</taxon>
        <taxon>Gobiinae</taxon>
        <taxon>Knipowitschia</taxon>
    </lineage>
</organism>